<accession>V6M0G5</accession>
<proteinExistence type="predicted"/>
<keyword evidence="1" id="KW-0812">Transmembrane</keyword>
<dbReference type="EMBL" id="KI546073">
    <property type="protein sequence ID" value="EST46624.1"/>
    <property type="molecule type" value="Genomic_DNA"/>
</dbReference>
<name>V6M0G5_9EUKA</name>
<reference evidence="2" key="1">
    <citation type="journal article" date="2014" name="PLoS Genet.">
        <title>The Genome of Spironucleus salmonicida Highlights a Fish Pathogen Adapted to Fluctuating Environments.</title>
        <authorList>
            <person name="Xu F."/>
            <person name="Jerlstrom-Hultqvist J."/>
            <person name="Einarsson E."/>
            <person name="Astvaldsson A."/>
            <person name="Svard S.G."/>
            <person name="Andersson J.O."/>
        </authorList>
    </citation>
    <scope>NUCLEOTIDE SEQUENCE</scope>
</reference>
<evidence type="ECO:0000256" key="1">
    <source>
        <dbReference type="SAM" id="Phobius"/>
    </source>
</evidence>
<organism evidence="2">
    <name type="scientific">Spironucleus salmonicida</name>
    <dbReference type="NCBI Taxonomy" id="348837"/>
    <lineage>
        <taxon>Eukaryota</taxon>
        <taxon>Metamonada</taxon>
        <taxon>Diplomonadida</taxon>
        <taxon>Hexamitidae</taxon>
        <taxon>Hexamitinae</taxon>
        <taxon>Spironucleus</taxon>
    </lineage>
</organism>
<feature type="transmembrane region" description="Helical" evidence="1">
    <location>
        <begin position="27"/>
        <end position="46"/>
    </location>
</feature>
<evidence type="ECO:0000313" key="2">
    <source>
        <dbReference type="EMBL" id="EST46624.1"/>
    </source>
</evidence>
<gene>
    <name evidence="2" type="ORF">SS50377_13427</name>
</gene>
<protein>
    <recommendedName>
        <fullName evidence="3">Transmembrane protein</fullName>
    </recommendedName>
</protein>
<keyword evidence="1" id="KW-0472">Membrane</keyword>
<sequence>MKIFLNCYNGVITKSQSGKETYENAEILLNFFGSLGNIFLIIQLYIQLLQIYLMRRFSCQLDPPKYEGKQFKSYLPKIEIKPNPAQSRIKQLIDLNNSKYHSNFCYSMIQTQKSLRDSQDSKIIKFRSSSTKLSQSSQNEYLNKVTALGRLNPCCYVKRKQIDFDPFRPETSFEYPSNRFIHRQPKIISNIKTEEIIKQ</sequence>
<dbReference type="AlphaFoldDB" id="V6M0G5"/>
<evidence type="ECO:0008006" key="3">
    <source>
        <dbReference type="Google" id="ProtNLM"/>
    </source>
</evidence>
<keyword evidence="1" id="KW-1133">Transmembrane helix</keyword>